<dbReference type="RefSeq" id="WP_016551397.1">
    <property type="nucleotide sequence ID" value="NZ_AKWZ02000012.1"/>
</dbReference>
<dbReference type="OrthoDB" id="339518at2"/>
<proteinExistence type="predicted"/>
<gene>
    <name evidence="1" type="ORF">LEP1GSC058_0293</name>
</gene>
<sequence>MEEDIKQALELAEEIKRIHLRTEDPIPYSDTFVREASALIYQDASKVRKILEILRDAKYIFIIKVVLPDPYGGIKNQDMGVDAYIYADSKIVSEIRSYAEKKLEQIYEATFFKKKSPFLITRELFPKIREHNNTLLGRYVNVTVMLQEFQRVLNSFPFDYEDTCRKEILTSIIERVELKEPTEIDIPDRIITTDYSALPSDDRIPERLTPLESQMNAGGPWAKLISRVPITFLIQIHLRKFEFDTVRILIQSGKISEMNDLKWIRNSLRKMEEEVPFDAIVGRASFKITDLRRLVQKKINTMAGVVAPRLK</sequence>
<accession>S3VW95</accession>
<evidence type="ECO:0000313" key="1">
    <source>
        <dbReference type="EMBL" id="EPG72407.1"/>
    </source>
</evidence>
<keyword evidence="2" id="KW-1185">Reference proteome</keyword>
<dbReference type="EMBL" id="AKWZ02000012">
    <property type="protein sequence ID" value="EPG72407.1"/>
    <property type="molecule type" value="Genomic_DNA"/>
</dbReference>
<reference evidence="1" key="1">
    <citation type="submission" date="2013-04" db="EMBL/GenBank/DDBJ databases">
        <authorList>
            <person name="Harkins D.M."/>
            <person name="Durkin A.S."/>
            <person name="Selengut J.D."/>
            <person name="Sanka R."/>
            <person name="DePew J."/>
            <person name="Purushe J."/>
            <person name="Ahmed A."/>
            <person name="van der Linden H."/>
            <person name="Goris M.G.A."/>
            <person name="Hartskeerl R.A."/>
            <person name="Vinetz J.M."/>
            <person name="Sutton G.G."/>
            <person name="Nelson W.C."/>
            <person name="Fouts D.E."/>
        </authorList>
    </citation>
    <scope>NUCLEOTIDE SEQUENCE [LARGE SCALE GENOMIC DNA]</scope>
    <source>
        <strain evidence="1">BUT 6</strain>
    </source>
</reference>
<dbReference type="AlphaFoldDB" id="S3VW95"/>
<evidence type="ECO:0000313" key="2">
    <source>
        <dbReference type="Proteomes" id="UP000014540"/>
    </source>
</evidence>
<comment type="caution">
    <text evidence="1">The sequence shown here is derived from an EMBL/GenBank/DDBJ whole genome shotgun (WGS) entry which is preliminary data.</text>
</comment>
<organism evidence="1 2">
    <name type="scientific">Leptospira fainei serovar Hurstbridge str. BUT 6</name>
    <dbReference type="NCBI Taxonomy" id="1193011"/>
    <lineage>
        <taxon>Bacteria</taxon>
        <taxon>Pseudomonadati</taxon>
        <taxon>Spirochaetota</taxon>
        <taxon>Spirochaetia</taxon>
        <taxon>Leptospirales</taxon>
        <taxon>Leptospiraceae</taxon>
        <taxon>Leptospira</taxon>
    </lineage>
</organism>
<name>S3VW95_9LEPT</name>
<dbReference type="Proteomes" id="UP000014540">
    <property type="component" value="Unassembled WGS sequence"/>
</dbReference>
<protein>
    <submittedName>
        <fullName evidence="1">Uncharacterized protein</fullName>
    </submittedName>
</protein>